<sequence>MDFFIVDVFAEQKYEGNQLAVFIPDKPLSTEEMQKIAREMNFSETTFILSDRHSNGGYDVRIFTPDIEIPFAGHPTLGTAFVIQKQLENNESNQVILNLQVGQIPVNFEGEQLIMKQNQPSFGRIISEVDKVADILQISKEDIDSRFPIQIVSTGLPAVIVPLRSLDAVNRCKINHTHFQNFINDVIKANLLVFAHEAIHKENDLNVRVFMNDTGFLEDPATGSANGNLAGYIISHNLFESNNINYRVEQGFQMGRPSILTVQAKQLLDSIQIKVGGKVFLIAKGEWY</sequence>
<dbReference type="PIRSF" id="PIRSF016184">
    <property type="entry name" value="PhzC_PhzF"/>
    <property type="match status" value="1"/>
</dbReference>
<evidence type="ECO:0000313" key="2">
    <source>
        <dbReference type="Proteomes" id="UP001597180"/>
    </source>
</evidence>
<comment type="caution">
    <text evidence="1">The sequence shown here is derived from an EMBL/GenBank/DDBJ whole genome shotgun (WGS) entry which is preliminary data.</text>
</comment>
<dbReference type="InterPro" id="IPR003719">
    <property type="entry name" value="Phenazine_PhzF-like"/>
</dbReference>
<dbReference type="PANTHER" id="PTHR13774">
    <property type="entry name" value="PHENAZINE BIOSYNTHESIS PROTEIN"/>
    <property type="match status" value="1"/>
</dbReference>
<dbReference type="Pfam" id="PF02567">
    <property type="entry name" value="PhzC-PhzF"/>
    <property type="match status" value="1"/>
</dbReference>
<evidence type="ECO:0000313" key="1">
    <source>
        <dbReference type="EMBL" id="MFD1221182.1"/>
    </source>
</evidence>
<dbReference type="Gene3D" id="3.10.310.10">
    <property type="entry name" value="Diaminopimelate Epimerase, Chain A, domain 1"/>
    <property type="match status" value="2"/>
</dbReference>
<organism evidence="1 2">
    <name type="scientific">Paenibacillus vulneris</name>
    <dbReference type="NCBI Taxonomy" id="1133364"/>
    <lineage>
        <taxon>Bacteria</taxon>
        <taxon>Bacillati</taxon>
        <taxon>Bacillota</taxon>
        <taxon>Bacilli</taxon>
        <taxon>Bacillales</taxon>
        <taxon>Paenibacillaceae</taxon>
        <taxon>Paenibacillus</taxon>
    </lineage>
</organism>
<reference evidence="2" key="1">
    <citation type="journal article" date="2019" name="Int. J. Syst. Evol. Microbiol.">
        <title>The Global Catalogue of Microorganisms (GCM) 10K type strain sequencing project: providing services to taxonomists for standard genome sequencing and annotation.</title>
        <authorList>
            <consortium name="The Broad Institute Genomics Platform"/>
            <consortium name="The Broad Institute Genome Sequencing Center for Infectious Disease"/>
            <person name="Wu L."/>
            <person name="Ma J."/>
        </authorList>
    </citation>
    <scope>NUCLEOTIDE SEQUENCE [LARGE SCALE GENOMIC DNA]</scope>
    <source>
        <strain evidence="2">CCUG 53270</strain>
    </source>
</reference>
<dbReference type="Proteomes" id="UP001597180">
    <property type="component" value="Unassembled WGS sequence"/>
</dbReference>
<dbReference type="PANTHER" id="PTHR13774:SF32">
    <property type="entry name" value="ANTISENSE-ENHANCING SEQUENCE 1"/>
    <property type="match status" value="1"/>
</dbReference>
<accession>A0ABW3UL84</accession>
<gene>
    <name evidence="1" type="ORF">ACFQ4B_13730</name>
</gene>
<keyword evidence="2" id="KW-1185">Reference proteome</keyword>
<protein>
    <submittedName>
        <fullName evidence="1">PhzF family phenazine biosynthesis protein</fullName>
    </submittedName>
</protein>
<dbReference type="EMBL" id="JBHTLU010000015">
    <property type="protein sequence ID" value="MFD1221182.1"/>
    <property type="molecule type" value="Genomic_DNA"/>
</dbReference>
<proteinExistence type="predicted"/>
<dbReference type="NCBIfam" id="TIGR00654">
    <property type="entry name" value="PhzF_family"/>
    <property type="match status" value="1"/>
</dbReference>
<dbReference type="SUPFAM" id="SSF54506">
    <property type="entry name" value="Diaminopimelate epimerase-like"/>
    <property type="match status" value="1"/>
</dbReference>
<name>A0ABW3UL84_9BACL</name>
<dbReference type="RefSeq" id="WP_079909685.1">
    <property type="nucleotide sequence ID" value="NZ_BAABJG010000021.1"/>
</dbReference>